<accession>A0ABP3YBX6</accession>
<feature type="domain" description="Amidohydrolase-related" evidence="2">
    <location>
        <begin position="979"/>
        <end position="1043"/>
    </location>
</feature>
<dbReference type="Gene3D" id="2.30.40.10">
    <property type="entry name" value="Urease, subunit C, domain 1"/>
    <property type="match status" value="1"/>
</dbReference>
<sequence length="1093" mass="121283">MHMRLRLLVAVYLLFQGVGSLWAQERWDVNQAGKDAGLKSLDLQTDEGTWMSIDISPDGNTLVFDLLGDIYSMPISGGKATALRSGLANDVQPRFSPDGSKILFTSDAGGGDNIWMMNADGTDAKAITKESFRLLNNGAWSPDGQYVFARKHFSSRRSLGAGEIWMYHITGGAGFQLTKRKNDQQDVNEPSVSPDGRYVYYSEDMYPGGIFEYNKDPNNQIYVIRRYDRQKGEVETIAGGPGSASRPVISKDGKKLAMIRRVRTKSVLFVKDLDTKVELPVYDQLDKDQQESWAIFGTYPNFAWHPDNTHILIWAEGKIKKVNTQSYAVAEIPFEVSNTVQVAEAVRFQTPVFEEEFTSKAVRQAVTSPDGKWLVFNAAGHLWKKSLPNGTPERLTQLTDLEFEPAFSADGTQIAFVTWNDEQKGAIYLYDWTAKKAAPRKITAGKGIFRTPAFSPDGSKVIFKRQNGNGVQGTTHTGDAGIYWMPSGGGEEKFVTENGDFPMFNQTGDRIFVQTGGYFFGSTTKALKSMDLSGNDERELVSSSYGNRILPSPDEKWIAFINLHRVYLAPFPKTGHTVELAPSGSSVPVSQLSRDAGINIHWSADSRHIHWTLGEEYFTNAVEDRFAFLPDAPETLPAMDTSGIKINLKLKSDVPSGRVAFTNARIITMKGDEVIENGTILIEGNKIQAVGRTVDLPAGTKVIDAAGKTIMPGMVDAHAHIGQSHSGLSGQKHWQYYTNLAFGVTTTHDPSSNSEFVFSQSEMIKAGLMVGPRIFSTGIILYGADGDFKAVINSLEDARAAIRRTKAFGAFSVKSYNQPRRDQRQQIIQAARENDVLVVPEGGANYFHNMSMIMDGHTTIEHNVPVAPLYKDVQTLWSNSKTAYTPTLIVNFGGLSGEYFWYQKDNVWENEHLLKYTPRSIIDSRSRHRIMAPMEEYENGHILVSQSAKKLSDLGVLVNTGAHGQIQGLGMHWETWMMHQGGMSNLESLRAATLNGAKSLGLDEQIGSLEVGKLADLIVIDGNPLADIYESQHVEFTMVNGRLYDTATMNEVGNHAKARTPFWWELDQYSDIFNWHEEAESHGLTVPHCTCGR</sequence>
<dbReference type="InterPro" id="IPR011059">
    <property type="entry name" value="Metal-dep_hydrolase_composite"/>
</dbReference>
<dbReference type="EMBL" id="BAAAFI010000004">
    <property type="protein sequence ID" value="GAA0878250.1"/>
    <property type="molecule type" value="Genomic_DNA"/>
</dbReference>
<dbReference type="Pfam" id="PF07676">
    <property type="entry name" value="PD40"/>
    <property type="match status" value="4"/>
</dbReference>
<dbReference type="Pfam" id="PF01979">
    <property type="entry name" value="Amidohydro_1"/>
    <property type="match status" value="1"/>
</dbReference>
<dbReference type="SUPFAM" id="SSF51556">
    <property type="entry name" value="Metallo-dependent hydrolases"/>
    <property type="match status" value="1"/>
</dbReference>
<evidence type="ECO:0000313" key="3">
    <source>
        <dbReference type="EMBL" id="GAA0878250.1"/>
    </source>
</evidence>
<dbReference type="PANTHER" id="PTHR36842:SF1">
    <property type="entry name" value="PROTEIN TOLB"/>
    <property type="match status" value="1"/>
</dbReference>
<proteinExistence type="inferred from homology"/>
<dbReference type="PANTHER" id="PTHR36842">
    <property type="entry name" value="PROTEIN TOLB HOMOLOG"/>
    <property type="match status" value="1"/>
</dbReference>
<evidence type="ECO:0000256" key="1">
    <source>
        <dbReference type="ARBA" id="ARBA00009820"/>
    </source>
</evidence>
<dbReference type="RefSeq" id="WP_425542712.1">
    <property type="nucleotide sequence ID" value="NZ_BAAAFI010000004.1"/>
</dbReference>
<gene>
    <name evidence="3" type="ORF">GCM10009119_12180</name>
</gene>
<evidence type="ECO:0000259" key="2">
    <source>
        <dbReference type="Pfam" id="PF01979"/>
    </source>
</evidence>
<dbReference type="InterPro" id="IPR011659">
    <property type="entry name" value="WD40"/>
</dbReference>
<organism evidence="3 4">
    <name type="scientific">Algoriphagus jejuensis</name>
    <dbReference type="NCBI Taxonomy" id="419934"/>
    <lineage>
        <taxon>Bacteria</taxon>
        <taxon>Pseudomonadati</taxon>
        <taxon>Bacteroidota</taxon>
        <taxon>Cytophagia</taxon>
        <taxon>Cytophagales</taxon>
        <taxon>Cyclobacteriaceae</taxon>
        <taxon>Algoriphagus</taxon>
    </lineage>
</organism>
<dbReference type="SUPFAM" id="SSF82171">
    <property type="entry name" value="DPP6 N-terminal domain-like"/>
    <property type="match status" value="2"/>
</dbReference>
<dbReference type="InterPro" id="IPR032466">
    <property type="entry name" value="Metal_Hydrolase"/>
</dbReference>
<dbReference type="Proteomes" id="UP001500469">
    <property type="component" value="Unassembled WGS sequence"/>
</dbReference>
<comment type="similarity">
    <text evidence="1">Belongs to the TolB family.</text>
</comment>
<comment type="caution">
    <text evidence="3">The sequence shown here is derived from an EMBL/GenBank/DDBJ whole genome shotgun (WGS) entry which is preliminary data.</text>
</comment>
<dbReference type="InterPro" id="IPR011042">
    <property type="entry name" value="6-blade_b-propeller_TolB-like"/>
</dbReference>
<dbReference type="InterPro" id="IPR006680">
    <property type="entry name" value="Amidohydro-rel"/>
</dbReference>
<dbReference type="SUPFAM" id="SSF51338">
    <property type="entry name" value="Composite domain of metallo-dependent hydrolases"/>
    <property type="match status" value="1"/>
</dbReference>
<name>A0ABP3YBX6_9BACT</name>
<dbReference type="Gene3D" id="3.20.20.140">
    <property type="entry name" value="Metal-dependent hydrolases"/>
    <property type="match status" value="1"/>
</dbReference>
<protein>
    <submittedName>
        <fullName evidence="3">Amidohydrolase family protein</fullName>
    </submittedName>
</protein>
<dbReference type="Gene3D" id="2.120.10.30">
    <property type="entry name" value="TolB, C-terminal domain"/>
    <property type="match status" value="3"/>
</dbReference>
<reference evidence="4" key="1">
    <citation type="journal article" date="2019" name="Int. J. Syst. Evol. Microbiol.">
        <title>The Global Catalogue of Microorganisms (GCM) 10K type strain sequencing project: providing services to taxonomists for standard genome sequencing and annotation.</title>
        <authorList>
            <consortium name="The Broad Institute Genomics Platform"/>
            <consortium name="The Broad Institute Genome Sequencing Center for Infectious Disease"/>
            <person name="Wu L."/>
            <person name="Ma J."/>
        </authorList>
    </citation>
    <scope>NUCLEOTIDE SEQUENCE [LARGE SCALE GENOMIC DNA]</scope>
    <source>
        <strain evidence="4">JCM 16112</strain>
    </source>
</reference>
<evidence type="ECO:0000313" key="4">
    <source>
        <dbReference type="Proteomes" id="UP001500469"/>
    </source>
</evidence>
<keyword evidence="4" id="KW-1185">Reference proteome</keyword>